<feature type="domain" description="Cytochrome c" evidence="5">
    <location>
        <begin position="106"/>
        <end position="190"/>
    </location>
</feature>
<organism evidence="6 7">
    <name type="scientific">Acidihalobacter prosperus</name>
    <dbReference type="NCBI Taxonomy" id="160660"/>
    <lineage>
        <taxon>Bacteria</taxon>
        <taxon>Pseudomonadati</taxon>
        <taxon>Pseudomonadota</taxon>
        <taxon>Gammaproteobacteria</taxon>
        <taxon>Chromatiales</taxon>
        <taxon>Ectothiorhodospiraceae</taxon>
        <taxon>Acidihalobacter</taxon>
    </lineage>
</organism>
<dbReference type="PROSITE" id="PS51007">
    <property type="entry name" value="CYTC"/>
    <property type="match status" value="1"/>
</dbReference>
<dbReference type="AlphaFoldDB" id="A0A1A6C7G1"/>
<evidence type="ECO:0000256" key="1">
    <source>
        <dbReference type="ARBA" id="ARBA00022617"/>
    </source>
</evidence>
<keyword evidence="7" id="KW-1185">Reference proteome</keyword>
<dbReference type="SUPFAM" id="SSF46626">
    <property type="entry name" value="Cytochrome c"/>
    <property type="match status" value="1"/>
</dbReference>
<dbReference type="Pfam" id="PF13442">
    <property type="entry name" value="Cytochrome_CBB3"/>
    <property type="match status" value="1"/>
</dbReference>
<keyword evidence="3 4" id="KW-0408">Iron</keyword>
<dbReference type="EMBL" id="JQSG02000001">
    <property type="protein sequence ID" value="OBS10490.1"/>
    <property type="molecule type" value="Genomic_DNA"/>
</dbReference>
<evidence type="ECO:0000256" key="3">
    <source>
        <dbReference type="ARBA" id="ARBA00023004"/>
    </source>
</evidence>
<dbReference type="GO" id="GO:0046872">
    <property type="term" value="F:metal ion binding"/>
    <property type="evidence" value="ECO:0007669"/>
    <property type="project" value="UniProtKB-KW"/>
</dbReference>
<dbReference type="Proteomes" id="UP000029273">
    <property type="component" value="Unassembled WGS sequence"/>
</dbReference>
<evidence type="ECO:0000313" key="6">
    <source>
        <dbReference type="EMBL" id="OBS10490.1"/>
    </source>
</evidence>
<dbReference type="InterPro" id="IPR036909">
    <property type="entry name" value="Cyt_c-like_dom_sf"/>
</dbReference>
<dbReference type="InterPro" id="IPR009056">
    <property type="entry name" value="Cyt_c-like_dom"/>
</dbReference>
<accession>A0A1A6C7G1</accession>
<sequence length="194" mass="22040">MRAGARARDFAAVLLVIRGDFVRLRRAKTQTPQRRGLHQKLMGDLNQLPLQARRYLQEDASAETMAVDGATALRAAFIEGHWTAFTHQLEHLIHAYPLYLHDMDGAGATRGQIRWARRLYDQRCAACHRYRNPTAELPAPDLFDWAKTMRPAEFAARMITGIHGTPRISLQNPLDEIQIAALIAYFRQGREEGP</sequence>
<keyword evidence="2 4" id="KW-0479">Metal-binding</keyword>
<gene>
    <name evidence="6" type="ORF">Thpro_020206</name>
</gene>
<evidence type="ECO:0000256" key="2">
    <source>
        <dbReference type="ARBA" id="ARBA00022723"/>
    </source>
</evidence>
<keyword evidence="1 4" id="KW-0349">Heme</keyword>
<comment type="caution">
    <text evidence="6">The sequence shown here is derived from an EMBL/GenBank/DDBJ whole genome shotgun (WGS) entry which is preliminary data.</text>
</comment>
<evidence type="ECO:0000256" key="4">
    <source>
        <dbReference type="PROSITE-ProRule" id="PRU00433"/>
    </source>
</evidence>
<dbReference type="Gene3D" id="1.10.760.10">
    <property type="entry name" value="Cytochrome c-like domain"/>
    <property type="match status" value="1"/>
</dbReference>
<evidence type="ECO:0000259" key="5">
    <source>
        <dbReference type="PROSITE" id="PS51007"/>
    </source>
</evidence>
<proteinExistence type="predicted"/>
<name>A0A1A6C7G1_9GAMM</name>
<dbReference type="GO" id="GO:0009055">
    <property type="term" value="F:electron transfer activity"/>
    <property type="evidence" value="ECO:0007669"/>
    <property type="project" value="InterPro"/>
</dbReference>
<protein>
    <recommendedName>
        <fullName evidence="5">Cytochrome c domain-containing protein</fullName>
    </recommendedName>
</protein>
<evidence type="ECO:0000313" key="7">
    <source>
        <dbReference type="Proteomes" id="UP000029273"/>
    </source>
</evidence>
<reference evidence="6 7" key="1">
    <citation type="journal article" date="2014" name="Genome Announc.">
        <title>Draft Genome Sequence of the Iron-Oxidizing, Acidophilic, and Halotolerant 'Thiobacillus prosperus' Type Strain DSM 5130.</title>
        <authorList>
            <person name="Ossandon F.J."/>
            <person name="Cardenas J.P."/>
            <person name="Corbett M."/>
            <person name="Quatrini R."/>
            <person name="Holmes D.S."/>
            <person name="Watkin E."/>
        </authorList>
    </citation>
    <scope>NUCLEOTIDE SEQUENCE [LARGE SCALE GENOMIC DNA]</scope>
    <source>
        <strain evidence="6 7">DSM 5130</strain>
    </source>
</reference>
<dbReference type="GO" id="GO:0020037">
    <property type="term" value="F:heme binding"/>
    <property type="evidence" value="ECO:0007669"/>
    <property type="project" value="InterPro"/>
</dbReference>